<feature type="binding site" evidence="3">
    <location>
        <position position="291"/>
    </location>
    <ligand>
        <name>Mg(2+)</name>
        <dbReference type="ChEBI" id="CHEBI:18420"/>
    </ligand>
</feature>
<dbReference type="InterPro" id="IPR001952">
    <property type="entry name" value="Alkaline_phosphatase"/>
</dbReference>
<evidence type="ECO:0000256" key="1">
    <source>
        <dbReference type="ARBA" id="ARBA00022553"/>
    </source>
</evidence>
<comment type="cofactor">
    <cofactor evidence="3">
        <name>Mg(2+)</name>
        <dbReference type="ChEBI" id="CHEBI:18420"/>
    </cofactor>
    <text evidence="3">Binds 1 Mg(2+) ion.</text>
</comment>
<dbReference type="PANTHER" id="PTHR11596">
    <property type="entry name" value="ALKALINE PHOSPHATASE"/>
    <property type="match status" value="1"/>
</dbReference>
<dbReference type="PRINTS" id="PR00113">
    <property type="entry name" value="ALKPHPHTASE"/>
</dbReference>
<accession>A0A419ENP7</accession>
<proteinExistence type="inferred from homology"/>
<dbReference type="Proteomes" id="UP000285961">
    <property type="component" value="Unassembled WGS sequence"/>
</dbReference>
<dbReference type="PANTHER" id="PTHR11596:SF5">
    <property type="entry name" value="ALKALINE PHOSPHATASE"/>
    <property type="match status" value="1"/>
</dbReference>
<dbReference type="CDD" id="cd16012">
    <property type="entry name" value="ALP"/>
    <property type="match status" value="1"/>
</dbReference>
<keyword evidence="3" id="KW-0862">Zinc</keyword>
<dbReference type="Pfam" id="PF00245">
    <property type="entry name" value="Alk_phosphatase"/>
    <property type="match status" value="1"/>
</dbReference>
<dbReference type="Gene3D" id="1.10.1200.140">
    <property type="entry name" value="Alkaline phosphatase, crown domain"/>
    <property type="match status" value="1"/>
</dbReference>
<keyword evidence="3" id="KW-0460">Magnesium</keyword>
<evidence type="ECO:0000313" key="6">
    <source>
        <dbReference type="Proteomes" id="UP000285961"/>
    </source>
</evidence>
<evidence type="ECO:0000256" key="2">
    <source>
        <dbReference type="PIRSR" id="PIRSR601952-1"/>
    </source>
</evidence>
<organism evidence="5 6">
    <name type="scientific">Candidatus Abyssobacteria bacterium SURF_17</name>
    <dbReference type="NCBI Taxonomy" id="2093361"/>
    <lineage>
        <taxon>Bacteria</taxon>
        <taxon>Pseudomonadati</taxon>
        <taxon>Candidatus Hydrogenedentota</taxon>
        <taxon>Candidatus Abyssobacteria</taxon>
    </lineage>
</organism>
<feature type="binding site" evidence="3">
    <location>
        <position position="454"/>
    </location>
    <ligand>
        <name>Zn(2+)</name>
        <dbReference type="ChEBI" id="CHEBI:29105"/>
        <label>2</label>
    </ligand>
</feature>
<dbReference type="EMBL" id="QZKI01000141">
    <property type="protein sequence ID" value="RJP64383.1"/>
    <property type="molecule type" value="Genomic_DNA"/>
</dbReference>
<dbReference type="InterPro" id="IPR042085">
    <property type="entry name" value="Ap_crown"/>
</dbReference>
<sequence length="490" mass="52412">MRVRSAFFCMFLIVVMLGGCSDGGQPKAGARQSAEPATNIILLIGDGMGPEVIGLAKDYAQALEKRELWMEKVLSDGHLALVRSTATGKLAADSAAAATALATGVQVDNMSVSVTPEGKPLTTILEMARVQSKSTGLVTTTRLTHATPACFAAHTADRDSEAEIAKQLASSDIDVMMGGGLTWWIPAGKPVAEYARFGNEAGVDYKSSRTDELNLLTKAISAGYRLATNRDELLAANRTGKLLGLFASSHLPYALDRQPNDAANVPSLAEMTEVALSILSKNQKGFFLMVEGGRIDHAAHNNDVASLIADMLDFDEAVGVAYTFAEKHPNTALFITADHATGAPSLSARYDEKAGDTVYPDDSAMRKISRQDASFERIMTTLAVRPSAAALRELVAKHTGIKLSDEDAAFIMKAEPVSPFHVIRPKYRQFGYPTLALGRVLGVEYGTAWATAEHYATPVLLIGYGPRSNLAHGYLENTDVFKIMKTAGAL</sequence>
<dbReference type="SUPFAM" id="SSF53649">
    <property type="entry name" value="Alkaline phosphatase-like"/>
    <property type="match status" value="1"/>
</dbReference>
<comment type="similarity">
    <text evidence="4">Belongs to the alkaline phosphatase family.</text>
</comment>
<feature type="binding site" evidence="3">
    <location>
        <position position="296"/>
    </location>
    <ligand>
        <name>Zn(2+)</name>
        <dbReference type="ChEBI" id="CHEBI:29105"/>
        <label>2</label>
    </ligand>
</feature>
<evidence type="ECO:0000256" key="3">
    <source>
        <dbReference type="PIRSR" id="PIRSR601952-2"/>
    </source>
</evidence>
<feature type="binding site" evidence="3">
    <location>
        <position position="46"/>
    </location>
    <ligand>
        <name>Zn(2+)</name>
        <dbReference type="ChEBI" id="CHEBI:29105"/>
        <label>2</label>
    </ligand>
</feature>
<feature type="binding site" evidence="3">
    <location>
        <position position="46"/>
    </location>
    <ligand>
        <name>Mg(2+)</name>
        <dbReference type="ChEBI" id="CHEBI:18420"/>
    </ligand>
</feature>
<dbReference type="GO" id="GO:0046872">
    <property type="term" value="F:metal ion binding"/>
    <property type="evidence" value="ECO:0007669"/>
    <property type="project" value="UniProtKB-KW"/>
</dbReference>
<comment type="caution">
    <text evidence="5">The sequence shown here is derived from an EMBL/GenBank/DDBJ whole genome shotgun (WGS) entry which is preliminary data.</text>
</comment>
<protein>
    <recommendedName>
        <fullName evidence="7">Alkaline phosphatase</fullName>
    </recommendedName>
</protein>
<dbReference type="SMART" id="SM00098">
    <property type="entry name" value="alkPPc"/>
    <property type="match status" value="1"/>
</dbReference>
<evidence type="ECO:0000313" key="5">
    <source>
        <dbReference type="EMBL" id="RJP64383.1"/>
    </source>
</evidence>
<feature type="binding site" evidence="3">
    <location>
        <position position="338"/>
    </location>
    <ligand>
        <name>Zn(2+)</name>
        <dbReference type="ChEBI" id="CHEBI:29105"/>
        <label>2</label>
    </ligand>
</feature>
<evidence type="ECO:0000256" key="4">
    <source>
        <dbReference type="RuleBase" id="RU003946"/>
    </source>
</evidence>
<feature type="binding site" evidence="3">
    <location>
        <position position="300"/>
    </location>
    <ligand>
        <name>Zn(2+)</name>
        <dbReference type="ChEBI" id="CHEBI:29105"/>
        <label>2</label>
    </ligand>
</feature>
<feature type="binding site" evidence="3">
    <location>
        <position position="145"/>
    </location>
    <ligand>
        <name>Mg(2+)</name>
        <dbReference type="ChEBI" id="CHEBI:18420"/>
    </ligand>
</feature>
<reference evidence="5 6" key="1">
    <citation type="journal article" date="2017" name="ISME J.">
        <title>Energy and carbon metabolisms in a deep terrestrial subsurface fluid microbial community.</title>
        <authorList>
            <person name="Momper L."/>
            <person name="Jungbluth S.P."/>
            <person name="Lee M.D."/>
            <person name="Amend J.P."/>
        </authorList>
    </citation>
    <scope>NUCLEOTIDE SEQUENCE [LARGE SCALE GENOMIC DNA]</scope>
    <source>
        <strain evidence="5">SURF_17</strain>
    </source>
</reference>
<feature type="binding site" evidence="3">
    <location>
        <position position="147"/>
    </location>
    <ligand>
        <name>Mg(2+)</name>
        <dbReference type="ChEBI" id="CHEBI:18420"/>
    </ligand>
</feature>
<feature type="active site" description="Phosphoserine intermediate" evidence="2">
    <location>
        <position position="94"/>
    </location>
</feature>
<dbReference type="GO" id="GO:0004035">
    <property type="term" value="F:alkaline phosphatase activity"/>
    <property type="evidence" value="ECO:0007669"/>
    <property type="project" value="TreeGrafter"/>
</dbReference>
<gene>
    <name evidence="5" type="ORF">C4532_19340</name>
</gene>
<dbReference type="AlphaFoldDB" id="A0A419ENP7"/>
<dbReference type="InterPro" id="IPR017850">
    <property type="entry name" value="Alkaline_phosphatase_core_sf"/>
</dbReference>
<comment type="cofactor">
    <cofactor evidence="3">
        <name>Zn(2+)</name>
        <dbReference type="ChEBI" id="CHEBI:29105"/>
    </cofactor>
    <text evidence="3">Binds 2 Zn(2+) ions.</text>
</comment>
<name>A0A419ENP7_9BACT</name>
<evidence type="ECO:0008006" key="7">
    <source>
        <dbReference type="Google" id="ProtNLM"/>
    </source>
</evidence>
<dbReference type="PROSITE" id="PS51257">
    <property type="entry name" value="PROKAR_LIPOPROTEIN"/>
    <property type="match status" value="1"/>
</dbReference>
<keyword evidence="1" id="KW-0597">Phosphoprotein</keyword>
<dbReference type="Gene3D" id="3.40.720.10">
    <property type="entry name" value="Alkaline Phosphatase, subunit A"/>
    <property type="match status" value="1"/>
</dbReference>
<keyword evidence="3" id="KW-0479">Metal-binding</keyword>
<feature type="binding site" evidence="3">
    <location>
        <position position="339"/>
    </location>
    <ligand>
        <name>Zn(2+)</name>
        <dbReference type="ChEBI" id="CHEBI:29105"/>
        <label>2</label>
    </ligand>
</feature>